<proteinExistence type="inferred from homology"/>
<dbReference type="InterPro" id="IPR002347">
    <property type="entry name" value="SDR_fam"/>
</dbReference>
<dbReference type="Pfam" id="PF00106">
    <property type="entry name" value="adh_short"/>
    <property type="match status" value="1"/>
</dbReference>
<protein>
    <recommendedName>
        <fullName evidence="6">Diacetyl reductase [(S)-acetoin forming]</fullName>
    </recommendedName>
</protein>
<dbReference type="PROSITE" id="PS00061">
    <property type="entry name" value="ADH_SHORT"/>
    <property type="match status" value="1"/>
</dbReference>
<dbReference type="OrthoDB" id="498125at2759"/>
<evidence type="ECO:0000256" key="1">
    <source>
        <dbReference type="ARBA" id="ARBA00006484"/>
    </source>
</evidence>
<dbReference type="Gene3D" id="3.40.50.720">
    <property type="entry name" value="NAD(P)-binding Rossmann-like Domain"/>
    <property type="match status" value="1"/>
</dbReference>
<dbReference type="PANTHER" id="PTHR42760:SF121">
    <property type="entry name" value="3-OXOACYL-(ACYL-CARRIER-PROTEIN) REDUCTASE"/>
    <property type="match status" value="1"/>
</dbReference>
<dbReference type="SUPFAM" id="SSF51735">
    <property type="entry name" value="NAD(P)-binding Rossmann-fold domains"/>
    <property type="match status" value="1"/>
</dbReference>
<dbReference type="RefSeq" id="XP_022515564.1">
    <property type="nucleotide sequence ID" value="XM_022652178.1"/>
</dbReference>
<dbReference type="InterPro" id="IPR020904">
    <property type="entry name" value="Sc_DH/Rdtase_CS"/>
</dbReference>
<evidence type="ECO:0000256" key="2">
    <source>
        <dbReference type="ARBA" id="ARBA00022857"/>
    </source>
</evidence>
<dbReference type="Proteomes" id="UP000077002">
    <property type="component" value="Unassembled WGS sequence"/>
</dbReference>
<accession>A0A177FJQ9</accession>
<comment type="similarity">
    <text evidence="1 3">Belongs to the short-chain dehydrogenases/reductases (SDR) family.</text>
</comment>
<dbReference type="PRINTS" id="PR00081">
    <property type="entry name" value="GDHRDH"/>
</dbReference>
<dbReference type="GO" id="GO:0006633">
    <property type="term" value="P:fatty acid biosynthetic process"/>
    <property type="evidence" value="ECO:0007669"/>
    <property type="project" value="TreeGrafter"/>
</dbReference>
<dbReference type="GO" id="GO:0048038">
    <property type="term" value="F:quinone binding"/>
    <property type="evidence" value="ECO:0007669"/>
    <property type="project" value="TreeGrafter"/>
</dbReference>
<dbReference type="PRINTS" id="PR00080">
    <property type="entry name" value="SDRFAMILY"/>
</dbReference>
<reference evidence="4 5" key="1">
    <citation type="submission" date="2016-03" db="EMBL/GenBank/DDBJ databases">
        <title>Draft genome sequence of the Fonsecaea monophora CBS 269.37.</title>
        <authorList>
            <person name="Bombassaro A."/>
            <person name="Vinicius W.A."/>
            <person name="De Hoog S."/>
            <person name="Sun J."/>
            <person name="Souza E.M."/>
            <person name="Raittz R.T."/>
            <person name="Costa F."/>
            <person name="Leao A.C."/>
            <person name="Tadra-Sfeir M.Z."/>
            <person name="Baura V."/>
            <person name="Balsanelli E."/>
            <person name="Pedrosa F.O."/>
            <person name="Moreno L.F."/>
            <person name="Steffens M.B."/>
            <person name="Xi L."/>
            <person name="Bocca A.L."/>
            <person name="Felipe M.S."/>
            <person name="Teixeira M."/>
            <person name="Telles Filho F.Q."/>
            <person name="Azevedo C.M."/>
            <person name="Gomes R."/>
            <person name="Vicente V.A."/>
        </authorList>
    </citation>
    <scope>NUCLEOTIDE SEQUENCE [LARGE SCALE GENOMIC DNA]</scope>
    <source>
        <strain evidence="4 5">CBS 269.37</strain>
    </source>
</reference>
<evidence type="ECO:0000256" key="3">
    <source>
        <dbReference type="RuleBase" id="RU000363"/>
    </source>
</evidence>
<comment type="caution">
    <text evidence="4">The sequence shown here is derived from an EMBL/GenBank/DDBJ whole genome shotgun (WGS) entry which is preliminary data.</text>
</comment>
<evidence type="ECO:0000313" key="4">
    <source>
        <dbReference type="EMBL" id="OAG43612.1"/>
    </source>
</evidence>
<gene>
    <name evidence="4" type="ORF">AYO21_02198</name>
</gene>
<keyword evidence="5" id="KW-1185">Reference proteome</keyword>
<dbReference type="GeneID" id="34597374"/>
<dbReference type="EMBL" id="LVKK01000009">
    <property type="protein sequence ID" value="OAG43612.1"/>
    <property type="molecule type" value="Genomic_DNA"/>
</dbReference>
<dbReference type="GO" id="GO:0016616">
    <property type="term" value="F:oxidoreductase activity, acting on the CH-OH group of donors, NAD or NADP as acceptor"/>
    <property type="evidence" value="ECO:0007669"/>
    <property type="project" value="TreeGrafter"/>
</dbReference>
<organism evidence="4 5">
    <name type="scientific">Fonsecaea monophora</name>
    <dbReference type="NCBI Taxonomy" id="254056"/>
    <lineage>
        <taxon>Eukaryota</taxon>
        <taxon>Fungi</taxon>
        <taxon>Dikarya</taxon>
        <taxon>Ascomycota</taxon>
        <taxon>Pezizomycotina</taxon>
        <taxon>Eurotiomycetes</taxon>
        <taxon>Chaetothyriomycetidae</taxon>
        <taxon>Chaetothyriales</taxon>
        <taxon>Herpotrichiellaceae</taxon>
        <taxon>Fonsecaea</taxon>
    </lineage>
</organism>
<keyword evidence="2" id="KW-0521">NADP</keyword>
<sequence length="259" mass="27753">MSVAIVTGAARGIGRAISVQLAADGFNIALVDIPARSRDLEQVKAQIEQKTGRRALCLLTDVSNETEVKAMVASTVREFGELNVLVANAGIVKPNKLFDQTTSEWDDVMAVNVKGVFLCYREAGQQMIKQGKGGKIIGACSNASYRPSVSGVAYSASKWAVRGLTQVTALELAQHGINVNAYCPGPVETDMWTEIDASVSKNTGVPLGSTYDHAVQTRMALKRRLTPEDIALTVSFLASEKSRHITGQSLLVDGGMYFS</sequence>
<dbReference type="AlphaFoldDB" id="A0A177FJQ9"/>
<dbReference type="FunFam" id="3.40.50.720:FF:000084">
    <property type="entry name" value="Short-chain dehydrogenase reductase"/>
    <property type="match status" value="1"/>
</dbReference>
<dbReference type="InterPro" id="IPR036291">
    <property type="entry name" value="NAD(P)-bd_dom_sf"/>
</dbReference>
<dbReference type="PANTHER" id="PTHR42760">
    <property type="entry name" value="SHORT-CHAIN DEHYDROGENASES/REDUCTASES FAMILY MEMBER"/>
    <property type="match status" value="1"/>
</dbReference>
<name>A0A177FJQ9_9EURO</name>
<evidence type="ECO:0008006" key="6">
    <source>
        <dbReference type="Google" id="ProtNLM"/>
    </source>
</evidence>
<evidence type="ECO:0000313" key="5">
    <source>
        <dbReference type="Proteomes" id="UP000077002"/>
    </source>
</evidence>